<dbReference type="GO" id="GO:0003887">
    <property type="term" value="F:DNA-directed DNA polymerase activity"/>
    <property type="evidence" value="ECO:0007669"/>
    <property type="project" value="UniProtKB-KW"/>
</dbReference>
<evidence type="ECO:0000256" key="3">
    <source>
        <dbReference type="ARBA" id="ARBA00022695"/>
    </source>
</evidence>
<dbReference type="InterPro" id="IPR012763">
    <property type="entry name" value="DNA_pol_III_sug/sutau_N"/>
</dbReference>
<dbReference type="PRINTS" id="PR00300">
    <property type="entry name" value="CLPPROTEASEA"/>
</dbReference>
<keyword evidence="4 11" id="KW-0235">DNA replication</keyword>
<dbReference type="GO" id="GO:0006261">
    <property type="term" value="P:DNA-templated DNA replication"/>
    <property type="evidence" value="ECO:0007669"/>
    <property type="project" value="TreeGrafter"/>
</dbReference>
<evidence type="ECO:0000256" key="7">
    <source>
        <dbReference type="ARBA" id="ARBA00022833"/>
    </source>
</evidence>
<dbReference type="GO" id="GO:0003677">
    <property type="term" value="F:DNA binding"/>
    <property type="evidence" value="ECO:0007669"/>
    <property type="project" value="InterPro"/>
</dbReference>
<dbReference type="STRING" id="717231.Flexsi_0294"/>
<organism evidence="14 15">
    <name type="scientific">Flexistipes sinusarabici (strain ATCC 49648 / DSM 4947 / MAS 10)</name>
    <dbReference type="NCBI Taxonomy" id="717231"/>
    <lineage>
        <taxon>Bacteria</taxon>
        <taxon>Pseudomonadati</taxon>
        <taxon>Deferribacterota</taxon>
        <taxon>Deferribacteres</taxon>
        <taxon>Deferribacterales</taxon>
        <taxon>Flexistipitaceae</taxon>
        <taxon>Flexistipes</taxon>
    </lineage>
</organism>
<dbReference type="GO" id="GO:0009360">
    <property type="term" value="C:DNA polymerase III complex"/>
    <property type="evidence" value="ECO:0007669"/>
    <property type="project" value="InterPro"/>
</dbReference>
<dbReference type="InterPro" id="IPR050238">
    <property type="entry name" value="DNA_Rep/Repair_Clamp_Loader"/>
</dbReference>
<dbReference type="NCBIfam" id="TIGR02397">
    <property type="entry name" value="dnaX_nterm"/>
    <property type="match status" value="1"/>
</dbReference>
<dbReference type="Proteomes" id="UP000006621">
    <property type="component" value="Chromosome"/>
</dbReference>
<keyword evidence="8 11" id="KW-0067">ATP-binding</keyword>
<feature type="domain" description="AAA+ ATPase" evidence="13">
    <location>
        <begin position="37"/>
        <end position="179"/>
    </location>
</feature>
<evidence type="ECO:0000313" key="14">
    <source>
        <dbReference type="EMBL" id="AEI13984.1"/>
    </source>
</evidence>
<comment type="subunit">
    <text evidence="11">DNA polymerase III contains a core (composed of alpha, epsilon and theta chains) that associates with a tau subunit. This core dimerizes to form the POLIII' complex. PolIII' associates with the gamma complex (composed of gamma, delta, delta', psi and chi chains) and with the beta chain to form the complete DNA polymerase III complex.</text>
</comment>
<accession>F8E860</accession>
<dbReference type="OrthoDB" id="9810148at2"/>
<dbReference type="PANTHER" id="PTHR11669:SF0">
    <property type="entry name" value="PROTEIN STICHEL-LIKE 2"/>
    <property type="match status" value="1"/>
</dbReference>
<dbReference type="FunFam" id="1.10.8.60:FF:000013">
    <property type="entry name" value="DNA polymerase III subunit gamma/tau"/>
    <property type="match status" value="1"/>
</dbReference>
<keyword evidence="5" id="KW-0479">Metal-binding</keyword>
<dbReference type="Gene3D" id="3.40.50.300">
    <property type="entry name" value="P-loop containing nucleotide triphosphate hydrolases"/>
    <property type="match status" value="1"/>
</dbReference>
<evidence type="ECO:0000256" key="12">
    <source>
        <dbReference type="SAM" id="MobiDB-lite"/>
    </source>
</evidence>
<sequence>MAYLALARKYRPQNFHEIVGQDFVIKTLSNAIELGRISHAYLFTGPRGVGKTSTARIFAKAVNCKTPDGVNPCNTCEICEEITDGSSMDVIEIDGASNRGIDEIRQLRESVRFIPAKCNYKIYIIDEVHMLTEPAFNALLKTLEEPPEHVIFIMATTDAHRIPPTILSRCQRYDFKKIPADFMYDYLSGVLQKEEIEHDRDAVSVIMRNSEGCMRDALSLVDQIVAYSGGTVNIQDTSYLLGLSDYTIINRLFELVLNEDITAVVKHTEEINLKGLDYIFITKTIIEYLKHIMFAKATGYFPEKELTSEEIKYFTKIMEKIDENRAFVLFQLFQKLLQDLKFYDMQQYVFEFGLYKAANISKVIDASAAASKSAPIPENKTAAKTSDTHGKSTDSKMGLNDMDKMWDKLLDQISKYNPSTSANLSHGYIITSDSNNFKVGFSEAKRFHYDIVNKKEHLDIITNVVRNFFGDDRKLSIVLENGSKKKGLSEKKEELETYHEKKTKEEINKNEMISKIKNEFNGKITNIKVYKANK</sequence>
<comment type="catalytic activity">
    <reaction evidence="10 11">
        <text>DNA(n) + a 2'-deoxyribonucleoside 5'-triphosphate = DNA(n+1) + diphosphate</text>
        <dbReference type="Rhea" id="RHEA:22508"/>
        <dbReference type="Rhea" id="RHEA-COMP:17339"/>
        <dbReference type="Rhea" id="RHEA-COMP:17340"/>
        <dbReference type="ChEBI" id="CHEBI:33019"/>
        <dbReference type="ChEBI" id="CHEBI:61560"/>
        <dbReference type="ChEBI" id="CHEBI:173112"/>
        <dbReference type="EC" id="2.7.7.7"/>
    </reaction>
</comment>
<evidence type="ECO:0000256" key="1">
    <source>
        <dbReference type="ARBA" id="ARBA00006360"/>
    </source>
</evidence>
<dbReference type="NCBIfam" id="NF004046">
    <property type="entry name" value="PRK05563.1"/>
    <property type="match status" value="1"/>
</dbReference>
<evidence type="ECO:0000256" key="8">
    <source>
        <dbReference type="ARBA" id="ARBA00022840"/>
    </source>
</evidence>
<dbReference type="InterPro" id="IPR022754">
    <property type="entry name" value="DNA_pol_III_gamma-3"/>
</dbReference>
<dbReference type="InterPro" id="IPR008921">
    <property type="entry name" value="DNA_pol3_clamp-load_cplx_C"/>
</dbReference>
<dbReference type="InterPro" id="IPR003593">
    <property type="entry name" value="AAA+_ATPase"/>
</dbReference>
<dbReference type="InterPro" id="IPR027417">
    <property type="entry name" value="P-loop_NTPase"/>
</dbReference>
<comment type="function">
    <text evidence="11">DNA polymerase III is a complex, multichain enzyme responsible for most of the replicative synthesis in bacteria. This DNA polymerase also exhibits 3' to 5' exonuclease activity.</text>
</comment>
<reference evidence="14 15" key="1">
    <citation type="journal article" date="2011" name="Stand. Genomic Sci.">
        <title>Genome sequence of the moderately thermophilic halophile Flexistipes sinusarabici strain (MAS10).</title>
        <authorList>
            <person name="Lapidus A."/>
            <person name="Chertkov O."/>
            <person name="Nolan M."/>
            <person name="Lucas S."/>
            <person name="Hammon N."/>
            <person name="Deshpande S."/>
            <person name="Cheng J.F."/>
            <person name="Tapia R."/>
            <person name="Han C."/>
            <person name="Goodwin L."/>
            <person name="Pitluck S."/>
            <person name="Liolios K."/>
            <person name="Pagani I."/>
            <person name="Ivanova N."/>
            <person name="Huntemann M."/>
            <person name="Mavromatis K."/>
            <person name="Mikhailova N."/>
            <person name="Pati A."/>
            <person name="Chen A."/>
            <person name="Palaniappan K."/>
            <person name="Land M."/>
            <person name="Hauser L."/>
            <person name="Brambilla E.M."/>
            <person name="Rohde M."/>
            <person name="Abt B."/>
            <person name="Spring S."/>
            <person name="Goker M."/>
            <person name="Bristow J."/>
            <person name="Eisen J.A."/>
            <person name="Markowitz V."/>
            <person name="Hugenholtz P."/>
            <person name="Kyrpides N.C."/>
            <person name="Klenk H.P."/>
            <person name="Woyke T."/>
        </authorList>
    </citation>
    <scope>NUCLEOTIDE SEQUENCE [LARGE SCALE GENOMIC DNA]</scope>
    <source>
        <strain evidence="15">DSM 4947 / MAS 10</strain>
    </source>
</reference>
<keyword evidence="3 11" id="KW-0548">Nucleotidyltransferase</keyword>
<dbReference type="Gene3D" id="1.20.272.10">
    <property type="match status" value="1"/>
</dbReference>
<feature type="region of interest" description="Disordered" evidence="12">
    <location>
        <begin position="375"/>
        <end position="394"/>
    </location>
</feature>
<dbReference type="SUPFAM" id="SSF48019">
    <property type="entry name" value="post-AAA+ oligomerization domain-like"/>
    <property type="match status" value="1"/>
</dbReference>
<dbReference type="SUPFAM" id="SSF52540">
    <property type="entry name" value="P-loop containing nucleoside triphosphate hydrolases"/>
    <property type="match status" value="1"/>
</dbReference>
<dbReference type="InterPro" id="IPR045085">
    <property type="entry name" value="HLD_clamp_pol_III_gamma_tau"/>
</dbReference>
<keyword evidence="7" id="KW-0862">Zinc</keyword>
<dbReference type="GO" id="GO:0046872">
    <property type="term" value="F:metal ion binding"/>
    <property type="evidence" value="ECO:0007669"/>
    <property type="project" value="UniProtKB-KW"/>
</dbReference>
<keyword evidence="2 11" id="KW-0808">Transferase</keyword>
<dbReference type="CDD" id="cd18137">
    <property type="entry name" value="HLD_clamp_pol_III_gamma_tau"/>
    <property type="match status" value="1"/>
</dbReference>
<dbReference type="RefSeq" id="WP_013885496.1">
    <property type="nucleotide sequence ID" value="NC_015672.1"/>
</dbReference>
<dbReference type="Pfam" id="PF20964">
    <property type="entry name" value="DnaX_C"/>
    <property type="match status" value="1"/>
</dbReference>
<keyword evidence="9 11" id="KW-0239">DNA-directed DNA polymerase</keyword>
<evidence type="ECO:0000313" key="15">
    <source>
        <dbReference type="Proteomes" id="UP000006621"/>
    </source>
</evidence>
<dbReference type="Pfam" id="PF22608">
    <property type="entry name" value="DNAX_ATPase_lid"/>
    <property type="match status" value="1"/>
</dbReference>
<evidence type="ECO:0000256" key="11">
    <source>
        <dbReference type="RuleBase" id="RU364063"/>
    </source>
</evidence>
<dbReference type="EC" id="2.7.7.7" evidence="11"/>
<dbReference type="AlphaFoldDB" id="F8E860"/>
<keyword evidence="15" id="KW-1185">Reference proteome</keyword>
<dbReference type="Pfam" id="PF12169">
    <property type="entry name" value="DNA_pol3_gamma3"/>
    <property type="match status" value="1"/>
</dbReference>
<dbReference type="InterPro" id="IPR048448">
    <property type="entry name" value="DnaX-like_C"/>
</dbReference>
<evidence type="ECO:0000256" key="9">
    <source>
        <dbReference type="ARBA" id="ARBA00022932"/>
    </source>
</evidence>
<comment type="similarity">
    <text evidence="1 11">Belongs to the DnaX/STICHEL family.</text>
</comment>
<dbReference type="CDD" id="cd00009">
    <property type="entry name" value="AAA"/>
    <property type="match status" value="1"/>
</dbReference>
<evidence type="ECO:0000256" key="6">
    <source>
        <dbReference type="ARBA" id="ARBA00022741"/>
    </source>
</evidence>
<evidence type="ECO:0000256" key="4">
    <source>
        <dbReference type="ARBA" id="ARBA00022705"/>
    </source>
</evidence>
<name>F8E860_FLESM</name>
<evidence type="ECO:0000259" key="13">
    <source>
        <dbReference type="SMART" id="SM00382"/>
    </source>
</evidence>
<keyword evidence="6 11" id="KW-0547">Nucleotide-binding</keyword>
<dbReference type="eggNOG" id="COG2812">
    <property type="taxonomic scope" value="Bacteria"/>
</dbReference>
<evidence type="ECO:0000256" key="5">
    <source>
        <dbReference type="ARBA" id="ARBA00022723"/>
    </source>
</evidence>
<reference evidence="15" key="2">
    <citation type="submission" date="2011-06" db="EMBL/GenBank/DDBJ databases">
        <title>The complete genome of Flexistipes sinusarabici DSM 4947.</title>
        <authorList>
            <person name="Lucas S."/>
            <person name="Han J."/>
            <person name="Lapidus A."/>
            <person name="Bruce D."/>
            <person name="Goodwin L."/>
            <person name="Pitluck S."/>
            <person name="Peters L."/>
            <person name="Kyrpides N."/>
            <person name="Mavromatis K."/>
            <person name="Ivanova N."/>
            <person name="Mikhailova N."/>
            <person name="Chertkov O."/>
            <person name="Detter J.C."/>
            <person name="Tapia R."/>
            <person name="Han C."/>
            <person name="Land M."/>
            <person name="Hauser L."/>
            <person name="Markowitz V."/>
            <person name="Cheng J.-F."/>
            <person name="Hugenholtz P."/>
            <person name="Woyke T."/>
            <person name="Wu D."/>
            <person name="Spring S."/>
            <person name="Schroeder M."/>
            <person name="Brambilla E."/>
            <person name="Klenk H.-P."/>
            <person name="Eisen J.A."/>
        </authorList>
    </citation>
    <scope>NUCLEOTIDE SEQUENCE [LARGE SCALE GENOMIC DNA]</scope>
    <source>
        <strain evidence="15">DSM 4947 / MAS 10</strain>
    </source>
</reference>
<dbReference type="SMART" id="SM00382">
    <property type="entry name" value="AAA"/>
    <property type="match status" value="1"/>
</dbReference>
<protein>
    <recommendedName>
        <fullName evidence="11">DNA polymerase III subunit gamma/tau</fullName>
        <ecNumber evidence="11">2.7.7.7</ecNumber>
    </recommendedName>
</protein>
<evidence type="ECO:0000256" key="10">
    <source>
        <dbReference type="ARBA" id="ARBA00049244"/>
    </source>
</evidence>
<dbReference type="EMBL" id="CP002858">
    <property type="protein sequence ID" value="AEI13984.1"/>
    <property type="molecule type" value="Genomic_DNA"/>
</dbReference>
<dbReference type="GO" id="GO:0005524">
    <property type="term" value="F:ATP binding"/>
    <property type="evidence" value="ECO:0007669"/>
    <property type="project" value="UniProtKB-KW"/>
</dbReference>
<proteinExistence type="inferred from homology"/>
<gene>
    <name evidence="11" type="primary">dnaX</name>
    <name evidence="14" type="ordered locus">Flexsi_0294</name>
</gene>
<dbReference type="InterPro" id="IPR001270">
    <property type="entry name" value="ClpA/B"/>
</dbReference>
<dbReference type="FunFam" id="3.40.50.300:FF:000014">
    <property type="entry name" value="DNA polymerase III subunit gamma/tau"/>
    <property type="match status" value="1"/>
</dbReference>
<dbReference type="Pfam" id="PF13177">
    <property type="entry name" value="DNA_pol3_delta2"/>
    <property type="match status" value="1"/>
</dbReference>
<dbReference type="KEGG" id="fsi:Flexsi_0294"/>
<dbReference type="HOGENOM" id="CLU_006229_0_3_0"/>
<dbReference type="PANTHER" id="PTHR11669">
    <property type="entry name" value="REPLICATION FACTOR C / DNA POLYMERASE III GAMMA-TAU SUBUNIT"/>
    <property type="match status" value="1"/>
</dbReference>
<dbReference type="Gene3D" id="1.10.8.60">
    <property type="match status" value="1"/>
</dbReference>
<evidence type="ECO:0000256" key="2">
    <source>
        <dbReference type="ARBA" id="ARBA00022679"/>
    </source>
</evidence>